<evidence type="ECO:0000313" key="2">
    <source>
        <dbReference type="Proteomes" id="UP000248329"/>
    </source>
</evidence>
<name>A0AC61L0R2_9EURY</name>
<dbReference type="Proteomes" id="UP000248329">
    <property type="component" value="Unassembled WGS sequence"/>
</dbReference>
<comment type="caution">
    <text evidence="1">The sequence shown here is derived from an EMBL/GenBank/DDBJ whole genome shotgun (WGS) entry which is preliminary data.</text>
</comment>
<protein>
    <submittedName>
        <fullName evidence="1">Uncharacterized protein</fullName>
    </submittedName>
</protein>
<organism evidence="1 2">
    <name type="scientific">Candidatus Methanogaster sp</name>
    <dbReference type="NCBI Taxonomy" id="3386292"/>
    <lineage>
        <taxon>Archaea</taxon>
        <taxon>Methanobacteriati</taxon>
        <taxon>Methanobacteriota</taxon>
        <taxon>Stenosarchaea group</taxon>
        <taxon>Methanomicrobia</taxon>
        <taxon>Methanosarcinales</taxon>
        <taxon>ANME-2 cluster</taxon>
        <taxon>Candidatus Methanogasteraceae</taxon>
        <taxon>Candidatus Methanogaster</taxon>
    </lineage>
</organism>
<sequence length="485" mass="56207">MIERLILSRFRGIRKGAIKDMGKINLLVGPNNSGKTAILEALYWLSVSGRACGLDADTFSEIEVEDDIENDIDDIEEDIDDIEEDIDNIEKDIDDIEEDIDNIEKDMSRRSRMLRRSRDAFVPIEADLLGVSPCPRIWKRHGKLESWQEAPGYYTSNDAIYYEIPYLDKNEPLKEFQIIPQLIRGREDTERSVKTMLKTIGVFVLDNPEGLDNILDYYLPDLYPDEFSSDENVHRRFAFTWYPDFIHWRKSLGAWGAEGTVADANCVFFFDFHATDDPFNKDFWLAMRSIHGWRKELTQRLKSVLPDMGDFVVDIELNPTSPDLVQGSIENEEKGTIPIDDFGDGARHAFKVLSGLSVLADRCKDGREGIFLWEDPELFMHSKSLCRLVREVVEIVKDKPIQVFISTQSLETIAFFAKVLKGREKLQDTIRAFRMKLVDGELMTSRFKYSNLDAWLEHRLDLRFWDQTEVFVHYQVGESDPEDEE</sequence>
<proteinExistence type="predicted"/>
<evidence type="ECO:0000313" key="1">
    <source>
        <dbReference type="EMBL" id="PXF59067.1"/>
    </source>
</evidence>
<reference evidence="1" key="1">
    <citation type="submission" date="2018-01" db="EMBL/GenBank/DDBJ databases">
        <authorList>
            <person name="Krukenberg V."/>
        </authorList>
    </citation>
    <scope>NUCLEOTIDE SEQUENCE</scope>
    <source>
        <strain evidence="1">E20ANME2</strain>
    </source>
</reference>
<dbReference type="EMBL" id="PQXF01000028">
    <property type="protein sequence ID" value="PXF59067.1"/>
    <property type="molecule type" value="Genomic_DNA"/>
</dbReference>
<accession>A0AC61L0R2</accession>
<gene>
    <name evidence="1" type="ORF">C4B59_12010</name>
</gene>